<name>A0A4P9ZFX2_9ASCO</name>
<dbReference type="GO" id="GO:0000372">
    <property type="term" value="P:Group I intron splicing"/>
    <property type="evidence" value="ECO:0007669"/>
    <property type="project" value="InterPro"/>
</dbReference>
<organism evidence="1 2">
    <name type="scientific">Metschnikowia bicuspidata</name>
    <dbReference type="NCBI Taxonomy" id="27322"/>
    <lineage>
        <taxon>Eukaryota</taxon>
        <taxon>Fungi</taxon>
        <taxon>Dikarya</taxon>
        <taxon>Ascomycota</taxon>
        <taxon>Saccharomycotina</taxon>
        <taxon>Pichiomycetes</taxon>
        <taxon>Metschnikowiaceae</taxon>
        <taxon>Metschnikowia</taxon>
    </lineage>
</organism>
<dbReference type="GO" id="GO:1990904">
    <property type="term" value="C:ribonucleoprotein complex"/>
    <property type="evidence" value="ECO:0007669"/>
    <property type="project" value="InterPro"/>
</dbReference>
<reference evidence="2" key="1">
    <citation type="journal article" date="2018" name="Nat. Microbiol.">
        <title>Leveraging single-cell genomics to expand the fungal tree of life.</title>
        <authorList>
            <person name="Ahrendt S.R."/>
            <person name="Quandt C.A."/>
            <person name="Ciobanu D."/>
            <person name="Clum A."/>
            <person name="Salamov A."/>
            <person name="Andreopoulos B."/>
            <person name="Cheng J.F."/>
            <person name="Woyke T."/>
            <person name="Pelin A."/>
            <person name="Henrissat B."/>
            <person name="Reynolds N.K."/>
            <person name="Benny G.L."/>
            <person name="Smith M.E."/>
            <person name="James T.Y."/>
            <person name="Grigoriev I.V."/>
        </authorList>
    </citation>
    <scope>NUCLEOTIDE SEQUENCE [LARGE SCALE GENOMIC DNA]</scope>
    <source>
        <strain evidence="2">Baker2002</strain>
    </source>
</reference>
<gene>
    <name evidence="1" type="ORF">METBISCDRAFT_14730</name>
</gene>
<dbReference type="AlphaFoldDB" id="A0A4P9ZFX2"/>
<dbReference type="Pfam" id="PF13762">
    <property type="entry name" value="MNE1"/>
    <property type="match status" value="1"/>
</dbReference>
<dbReference type="OrthoDB" id="4083723at2759"/>
<sequence length="692" mass="78255">MLRRQTHFVNSLLARCEKGASLPECYSQLTPALRKSATTLANEANTAFQKTQMSLSSLDPTAVVNTVFLNLCSGNHPMVLQVAKRVAQHPQKEHCLSLELYLLILHMLAASKQRTRRVAPGMGDSSQLSLAAQLCLELLQVGCTDNELDTAFGLVLACAARCDDFTQLVTLRILFDAVSSRCTDDTRMKYFAAVLTNYLNSNQYSSFLEHLYMFQESFVDVAERRRFFSSLPLQRVLEAMFSAHDCANLMLFLENVLNCPGSDLLSLRLWLQALGVGLSLNHYELVKLICDRVLLKGVDKNISVEEILFDNRFVKLLKENAVFRSLSETTVNHVIHTLALHGDVTLCLFLIELYYAHKSLKGERGLSKELRIDIVQAYCFHEHTWEETNVGPKDESVKQVLDVIYNFAGKEKLTYADISDAFLYKLLNYHVYDKNIENFRNKVDAGLARFRDDLDEDKEAVLARMVQSAPISTSSQGSVLMNMETLRQFVVEHTAYVLLQNYGQGTLQTFVNCVLNHVTKYQNLSGLITILEALSTLNKDFAAEWLDSDLAEIIARCLAASHANMVSGLPLFQYFTSTREITPKMMECFVYSGLRNPLTTSLLELYMCNFLKRCPGTSSKLLVERIRHWASEHPIGRPLAEFLTSEGLASLDQWISRGFVHDPSQIVPSQVVSTKHSDIDLRDYLRLQTLFK</sequence>
<accession>A0A4P9ZFX2</accession>
<proteinExistence type="predicted"/>
<dbReference type="Proteomes" id="UP000268321">
    <property type="component" value="Unassembled WGS sequence"/>
</dbReference>
<protein>
    <submittedName>
        <fullName evidence="1">Uncharacterized protein</fullName>
    </submittedName>
</protein>
<dbReference type="EMBL" id="ML004446">
    <property type="protein sequence ID" value="RKP31121.1"/>
    <property type="molecule type" value="Genomic_DNA"/>
</dbReference>
<keyword evidence="2" id="KW-1185">Reference proteome</keyword>
<evidence type="ECO:0000313" key="2">
    <source>
        <dbReference type="Proteomes" id="UP000268321"/>
    </source>
</evidence>
<evidence type="ECO:0000313" key="1">
    <source>
        <dbReference type="EMBL" id="RKP31121.1"/>
    </source>
</evidence>
<dbReference type="InterPro" id="IPR025694">
    <property type="entry name" value="MNE1"/>
</dbReference>